<accession>A0ABY4YC68</accession>
<evidence type="ECO:0008006" key="4">
    <source>
        <dbReference type="Google" id="ProtNLM"/>
    </source>
</evidence>
<keyword evidence="2" id="KW-0614">Plasmid</keyword>
<organism evidence="2 3">
    <name type="scientific">Legionella lytica</name>
    <dbReference type="NCBI Taxonomy" id="96232"/>
    <lineage>
        <taxon>Bacteria</taxon>
        <taxon>Pseudomonadati</taxon>
        <taxon>Pseudomonadota</taxon>
        <taxon>Gammaproteobacteria</taxon>
        <taxon>Legionellales</taxon>
        <taxon>Legionellaceae</taxon>
        <taxon>Legionella</taxon>
    </lineage>
</organism>
<keyword evidence="1" id="KW-0472">Membrane</keyword>
<keyword evidence="3" id="KW-1185">Reference proteome</keyword>
<feature type="transmembrane region" description="Helical" evidence="1">
    <location>
        <begin position="12"/>
        <end position="32"/>
    </location>
</feature>
<evidence type="ECO:0000313" key="3">
    <source>
        <dbReference type="Proteomes" id="UP001057474"/>
    </source>
</evidence>
<dbReference type="EMBL" id="CP071528">
    <property type="protein sequence ID" value="USQ15253.1"/>
    <property type="molecule type" value="Genomic_DNA"/>
</dbReference>
<sequence length="606" mass="63857">MNYKRQYKKYMSNFSLAIYQWINIFSQVYAILRKCIHTLNKAKVIYYFPLFLLLGPCKTYAHTSLLPELEVKLQSNGNTVVPCNKGLGSCTITIAQNTSCLSQPGSIQITNTSNIVAQNISAFSNDINFLTYVVQNNGCPPRLVPGASCIISFHTNTGATFLVSNVAVKGRNTSSKFFDIQAINCIPPTALISASPLAVSMTTTGSGNTQNIYVVNSPSSLVNAEGISVNLSGTGGAISASYTNCSSVPPGSTCTITLTANSVLPTTSITIKGSNTNLVSGSVSVVSPSLSVPSTAIIPVNDPTGVTITVSNLTADIITNVGVDLSSTGWAGVTSTTCPILIGNGTCTVTITSNTPIPYLAQGGIIFKGDGLNVSSPIALAFSIYDYLVFSIPDSSTAYVVDNNDATGSPVIWSSNGLSGTSADFDYTSIWGVAENSTSLAPFPNTTEPSGQTAIQYPGQQNCNGNTDGACNTQNIYSYYNNIISSAPVSTSYYAAGLCYQITADNSGSVPEATWYLPAICQLGPDEGGVSSGCTSSTENITTNLWLLGFVSNLATNQFYWSSTQGSSSPMSSAWYQEFRPGPVSQPFANVKFGEFSVRCVRAVNY</sequence>
<keyword evidence="1" id="KW-1133">Transmembrane helix</keyword>
<gene>
    <name evidence="2" type="ORF">J2N86_14925</name>
</gene>
<dbReference type="RefSeq" id="WP_252582490.1">
    <property type="nucleotide sequence ID" value="NZ_CP071528.1"/>
</dbReference>
<reference evidence="2" key="1">
    <citation type="submission" date="2021-03" db="EMBL/GenBank/DDBJ databases">
        <title>Legionella lytica PCM 2298.</title>
        <authorList>
            <person name="Koper P."/>
        </authorList>
    </citation>
    <scope>NUCLEOTIDE SEQUENCE</scope>
    <source>
        <strain evidence="2">PCM 2298</strain>
        <plasmid evidence="2">pLlyPCM2298_1</plasmid>
    </source>
</reference>
<proteinExistence type="predicted"/>
<feature type="transmembrane region" description="Helical" evidence="1">
    <location>
        <begin position="44"/>
        <end position="61"/>
    </location>
</feature>
<keyword evidence="1" id="KW-0812">Transmembrane</keyword>
<protein>
    <recommendedName>
        <fullName evidence="4">DUF1566 domain-containing protein</fullName>
    </recommendedName>
</protein>
<name>A0ABY4YC68_9GAMM</name>
<dbReference type="Proteomes" id="UP001057474">
    <property type="component" value="Plasmid pLlyPCM2298_1"/>
</dbReference>
<evidence type="ECO:0000256" key="1">
    <source>
        <dbReference type="SAM" id="Phobius"/>
    </source>
</evidence>
<evidence type="ECO:0000313" key="2">
    <source>
        <dbReference type="EMBL" id="USQ15253.1"/>
    </source>
</evidence>
<geneLocation type="plasmid" evidence="2 3">
    <name>pLlyPCM2298_1</name>
</geneLocation>